<feature type="chain" id="PRO_5042882737" description="Secreted protein" evidence="1">
    <location>
        <begin position="26"/>
        <end position="87"/>
    </location>
</feature>
<organism evidence="2 3">
    <name type="scientific">Coregonus suidteri</name>
    <dbReference type="NCBI Taxonomy" id="861788"/>
    <lineage>
        <taxon>Eukaryota</taxon>
        <taxon>Metazoa</taxon>
        <taxon>Chordata</taxon>
        <taxon>Craniata</taxon>
        <taxon>Vertebrata</taxon>
        <taxon>Euteleostomi</taxon>
        <taxon>Actinopterygii</taxon>
        <taxon>Neopterygii</taxon>
        <taxon>Teleostei</taxon>
        <taxon>Protacanthopterygii</taxon>
        <taxon>Salmoniformes</taxon>
        <taxon>Salmonidae</taxon>
        <taxon>Coregoninae</taxon>
        <taxon>Coregonus</taxon>
    </lineage>
</organism>
<dbReference type="Proteomes" id="UP001356427">
    <property type="component" value="Unassembled WGS sequence"/>
</dbReference>
<keyword evidence="3" id="KW-1185">Reference proteome</keyword>
<reference evidence="2 3" key="1">
    <citation type="submission" date="2021-04" db="EMBL/GenBank/DDBJ databases">
        <authorList>
            <person name="De Guttry C."/>
            <person name="Zahm M."/>
            <person name="Klopp C."/>
            <person name="Cabau C."/>
            <person name="Louis A."/>
            <person name="Berthelot C."/>
            <person name="Parey E."/>
            <person name="Roest Crollius H."/>
            <person name="Montfort J."/>
            <person name="Robinson-Rechavi M."/>
            <person name="Bucao C."/>
            <person name="Bouchez O."/>
            <person name="Gislard M."/>
            <person name="Lluch J."/>
            <person name="Milhes M."/>
            <person name="Lampietro C."/>
            <person name="Lopez Roques C."/>
            <person name="Donnadieu C."/>
            <person name="Braasch I."/>
            <person name="Desvignes T."/>
            <person name="Postlethwait J."/>
            <person name="Bobe J."/>
            <person name="Wedekind C."/>
            <person name="Guiguen Y."/>
        </authorList>
    </citation>
    <scope>NUCLEOTIDE SEQUENCE [LARGE SCALE GENOMIC DNA]</scope>
    <source>
        <strain evidence="2">Cs_M1</strain>
        <tissue evidence="2">Blood</tissue>
    </source>
</reference>
<evidence type="ECO:0008006" key="4">
    <source>
        <dbReference type="Google" id="ProtNLM"/>
    </source>
</evidence>
<evidence type="ECO:0000313" key="3">
    <source>
        <dbReference type="Proteomes" id="UP001356427"/>
    </source>
</evidence>
<accession>A0AAN8LIB5</accession>
<evidence type="ECO:0000256" key="1">
    <source>
        <dbReference type="SAM" id="SignalP"/>
    </source>
</evidence>
<dbReference type="AlphaFoldDB" id="A0AAN8LIB5"/>
<feature type="signal peptide" evidence="1">
    <location>
        <begin position="1"/>
        <end position="25"/>
    </location>
</feature>
<name>A0AAN8LIB5_9TELE</name>
<comment type="caution">
    <text evidence="2">The sequence shown here is derived from an EMBL/GenBank/DDBJ whole genome shotgun (WGS) entry which is preliminary data.</text>
</comment>
<dbReference type="EMBL" id="JAGTTL010000020">
    <property type="protein sequence ID" value="KAK6307165.1"/>
    <property type="molecule type" value="Genomic_DNA"/>
</dbReference>
<proteinExistence type="predicted"/>
<evidence type="ECO:0000313" key="2">
    <source>
        <dbReference type="EMBL" id="KAK6307165.1"/>
    </source>
</evidence>
<protein>
    <recommendedName>
        <fullName evidence="4">Secreted protein</fullName>
    </recommendedName>
</protein>
<keyword evidence="1" id="KW-0732">Signal</keyword>
<gene>
    <name evidence="2" type="ORF">J4Q44_G00223130</name>
</gene>
<sequence length="87" mass="9605">MTTLPIGLLLGASVCCIVFLGRAEAQPFEEQCLDNFRKGQRRFRSRDTDDSVKGGRCDFPSLHGRMRASRTVYAPAAKIPSVMSLSL</sequence>